<evidence type="ECO:0000313" key="2">
    <source>
        <dbReference type="Proteomes" id="UP000231057"/>
    </source>
</evidence>
<dbReference type="InterPro" id="IPR009057">
    <property type="entry name" value="Homeodomain-like_sf"/>
</dbReference>
<proteinExistence type="predicted"/>
<dbReference type="Gene3D" id="1.10.10.10">
    <property type="entry name" value="Winged helix-like DNA-binding domain superfamily/Winged helix DNA-binding domain"/>
    <property type="match status" value="1"/>
</dbReference>
<protein>
    <submittedName>
        <fullName evidence="1">Transposase</fullName>
    </submittedName>
</protein>
<name>A0A2D2Q2M0_PARLV</name>
<reference evidence="2" key="2">
    <citation type="journal article" date="2022" name="Front. Microbiol.">
        <title>Comparative Genomic Analysis Revealed Distinct Molecular Components and Organization of CO2-Concentrating Mechanism in Thermophilic Cyanobacteria.</title>
        <authorList>
            <person name="Tang J."/>
            <person name="Zhou H."/>
            <person name="Yao D."/>
            <person name="Riaz S."/>
            <person name="You D."/>
            <person name="Klepacz-Smolka A."/>
            <person name="Daroch M."/>
        </authorList>
    </citation>
    <scope>NUCLEOTIDE SEQUENCE [LARGE SCALE GENOMIC DNA]</scope>
    <source>
        <strain evidence="2">PCC 6715</strain>
    </source>
</reference>
<dbReference type="KEGG" id="slw:BRW62_08435"/>
<sequence length="132" mass="15287">MPTHSLDLRRRVVAAYQAGGTSIRQVAERFMVTKRTVHRWVRQYQETQDLTPKKVGTKRIGILDQNYSKVMEIIVAYPDKCLWQYRDMISEQLGINVSTVTIHNFLKKHGLTLKKRRSAVPKPTIKRHKSGG</sequence>
<organism evidence="1 2">
    <name type="scientific">Parathermosynechococcus lividus PCC 6715</name>
    <dbReference type="NCBI Taxonomy" id="1917166"/>
    <lineage>
        <taxon>Bacteria</taxon>
        <taxon>Bacillati</taxon>
        <taxon>Cyanobacteriota</taxon>
        <taxon>Cyanophyceae</taxon>
        <taxon>Acaryochloridales</taxon>
        <taxon>Thermosynechococcaceae</taxon>
        <taxon>Parathermosynechococcus</taxon>
    </lineage>
</organism>
<evidence type="ECO:0000313" key="1">
    <source>
        <dbReference type="EMBL" id="ATS18771.1"/>
    </source>
</evidence>
<dbReference type="Pfam" id="PF13384">
    <property type="entry name" value="HTH_23"/>
    <property type="match status" value="1"/>
</dbReference>
<gene>
    <name evidence="1" type="ORF">BRW62_08435</name>
</gene>
<reference evidence="1 2" key="1">
    <citation type="submission" date="2016-11" db="EMBL/GenBank/DDBJ databases">
        <title>Complete genome sequence of thermophilic cyanobacteria strain Synechococcus sp. PCC6715.</title>
        <authorList>
            <person name="Tang J."/>
            <person name="Daroch M."/>
            <person name="Liang Y."/>
            <person name="Jiang D."/>
            <person name="Shah M."/>
        </authorList>
    </citation>
    <scope>NUCLEOTIDE SEQUENCE [LARGE SCALE GENOMIC DNA]</scope>
    <source>
        <strain evidence="1 2">PCC 6715</strain>
    </source>
</reference>
<keyword evidence="2" id="KW-1185">Reference proteome</keyword>
<dbReference type="SUPFAM" id="SSF46689">
    <property type="entry name" value="Homeodomain-like"/>
    <property type="match status" value="1"/>
</dbReference>
<dbReference type="AlphaFoldDB" id="A0A2D2Q2M0"/>
<dbReference type="Proteomes" id="UP000231057">
    <property type="component" value="Chromosome"/>
</dbReference>
<dbReference type="EMBL" id="CP018092">
    <property type="protein sequence ID" value="ATS18771.1"/>
    <property type="molecule type" value="Genomic_DNA"/>
</dbReference>
<dbReference type="InterPro" id="IPR036388">
    <property type="entry name" value="WH-like_DNA-bd_sf"/>
</dbReference>
<accession>A0A2D2Q2M0</accession>